<gene>
    <name evidence="1" type="ORF">BHE16_00300</name>
</gene>
<evidence type="ECO:0000313" key="1">
    <source>
        <dbReference type="EMBL" id="APF39715.1"/>
    </source>
</evidence>
<protein>
    <recommendedName>
        <fullName evidence="3">Fis family transcriptional regulator</fullName>
    </recommendedName>
</protein>
<name>A0A1L2ZJZ9_9MICC</name>
<dbReference type="OrthoDB" id="3827359at2"/>
<dbReference type="KEGG" id="nae:BHE16_00300"/>
<reference evidence="1 2" key="1">
    <citation type="submission" date="2016-11" db="EMBL/GenBank/DDBJ databases">
        <title>Genome sequencing of Zhihengliuella aestuarii B18 antagonistic to Plasmodiophora brassicae.</title>
        <authorList>
            <person name="Luo Y."/>
        </authorList>
    </citation>
    <scope>NUCLEOTIDE SEQUENCE [LARGE SCALE GENOMIC DNA]</scope>
    <source>
        <strain evidence="1 2">B18</strain>
    </source>
</reference>
<proteinExistence type="predicted"/>
<dbReference type="EMBL" id="CP018135">
    <property type="protein sequence ID" value="APF39715.1"/>
    <property type="molecule type" value="Genomic_DNA"/>
</dbReference>
<keyword evidence="2" id="KW-1185">Reference proteome</keyword>
<evidence type="ECO:0000313" key="2">
    <source>
        <dbReference type="Proteomes" id="UP000183530"/>
    </source>
</evidence>
<accession>A0A1L2ZJZ9</accession>
<sequence length="190" mass="21449">MRWESLFIDLEAQLAGEERRNRASEIQDMIRVQRSRIRLVDRLEGHIGQSLILRLINSDQERGELRIVGENWISVRQGRSELVVPLGSVSAISELSPRAHLETDPANPRRRISFGSAMRAIARDRSAVVARLRSSPTDRLEVSGTLAAPGKDFLEILEHPRDEFSRHGAVSGVLVMPWESLVSLRRDAQD</sequence>
<dbReference type="STRING" id="556325.BHE16_00300"/>
<dbReference type="AlphaFoldDB" id="A0A1L2ZJZ9"/>
<evidence type="ECO:0008006" key="3">
    <source>
        <dbReference type="Google" id="ProtNLM"/>
    </source>
</evidence>
<dbReference type="Proteomes" id="UP000183530">
    <property type="component" value="Chromosome"/>
</dbReference>
<dbReference type="RefSeq" id="WP_071893170.1">
    <property type="nucleotide sequence ID" value="NZ_CP018135.1"/>
</dbReference>
<organism evidence="1 2">
    <name type="scientific">Neomicrococcus aestuarii</name>
    <dbReference type="NCBI Taxonomy" id="556325"/>
    <lineage>
        <taxon>Bacteria</taxon>
        <taxon>Bacillati</taxon>
        <taxon>Actinomycetota</taxon>
        <taxon>Actinomycetes</taxon>
        <taxon>Micrococcales</taxon>
        <taxon>Micrococcaceae</taxon>
        <taxon>Neomicrococcus</taxon>
    </lineage>
</organism>